<proteinExistence type="predicted"/>
<organism evidence="2 3">
    <name type="scientific">Vespula pensylvanica</name>
    <name type="common">Western yellow jacket</name>
    <name type="synonym">Wasp</name>
    <dbReference type="NCBI Taxonomy" id="30213"/>
    <lineage>
        <taxon>Eukaryota</taxon>
        <taxon>Metazoa</taxon>
        <taxon>Ecdysozoa</taxon>
        <taxon>Arthropoda</taxon>
        <taxon>Hexapoda</taxon>
        <taxon>Insecta</taxon>
        <taxon>Pterygota</taxon>
        <taxon>Neoptera</taxon>
        <taxon>Endopterygota</taxon>
        <taxon>Hymenoptera</taxon>
        <taxon>Apocrita</taxon>
        <taxon>Aculeata</taxon>
        <taxon>Vespoidea</taxon>
        <taxon>Vespidae</taxon>
        <taxon>Vespinae</taxon>
        <taxon>Vespula</taxon>
    </lineage>
</organism>
<evidence type="ECO:0000313" key="3">
    <source>
        <dbReference type="Proteomes" id="UP000600918"/>
    </source>
</evidence>
<comment type="caution">
    <text evidence="2">The sequence shown here is derived from an EMBL/GenBank/DDBJ whole genome shotgun (WGS) entry which is preliminary data.</text>
</comment>
<feature type="region of interest" description="Disordered" evidence="1">
    <location>
        <begin position="95"/>
        <end position="115"/>
    </location>
</feature>
<keyword evidence="3" id="KW-1185">Reference proteome</keyword>
<dbReference type="EMBL" id="JACSDY010000011">
    <property type="protein sequence ID" value="KAF7415375.1"/>
    <property type="molecule type" value="Genomic_DNA"/>
</dbReference>
<name>A0A834NQ03_VESPE</name>
<gene>
    <name evidence="2" type="ORF">H0235_011967</name>
</gene>
<evidence type="ECO:0000313" key="2">
    <source>
        <dbReference type="EMBL" id="KAF7415375.1"/>
    </source>
</evidence>
<protein>
    <submittedName>
        <fullName evidence="2">Uncharacterized protein</fullName>
    </submittedName>
</protein>
<sequence>MDDPNSKIRRSRHVADAKGNESINKEIFRELDVNASSGEIARGLGSCKRVARSIAPVGAGERDLEIFWTFQKVYVCGQRSAGQYEDNDIRNEKFDSISGIDGSASGSCGGDGVRA</sequence>
<dbReference type="AlphaFoldDB" id="A0A834NQ03"/>
<dbReference type="Proteomes" id="UP000600918">
    <property type="component" value="Unassembled WGS sequence"/>
</dbReference>
<accession>A0A834NQ03</accession>
<feature type="compositionally biased region" description="Low complexity" evidence="1">
    <location>
        <begin position="96"/>
        <end position="106"/>
    </location>
</feature>
<reference evidence="2" key="1">
    <citation type="journal article" date="2020" name="G3 (Bethesda)">
        <title>High-Quality Assemblies for Three Invasive Social Wasps from the &lt;i&gt;Vespula&lt;/i&gt; Genus.</title>
        <authorList>
            <person name="Harrop T.W.R."/>
            <person name="Guhlin J."/>
            <person name="McLaughlin G.M."/>
            <person name="Permina E."/>
            <person name="Stockwell P."/>
            <person name="Gilligan J."/>
            <person name="Le Lec M.F."/>
            <person name="Gruber M.A.M."/>
            <person name="Quinn O."/>
            <person name="Lovegrove M."/>
            <person name="Duncan E.J."/>
            <person name="Remnant E.J."/>
            <person name="Van Eeckhoven J."/>
            <person name="Graham B."/>
            <person name="Knapp R.A."/>
            <person name="Langford K.W."/>
            <person name="Kronenberg Z."/>
            <person name="Press M.O."/>
            <person name="Eacker S.M."/>
            <person name="Wilson-Rankin E.E."/>
            <person name="Purcell J."/>
            <person name="Lester P.J."/>
            <person name="Dearden P.K."/>
        </authorList>
    </citation>
    <scope>NUCLEOTIDE SEQUENCE</scope>
    <source>
        <strain evidence="2">Volc-1</strain>
    </source>
</reference>
<evidence type="ECO:0000256" key="1">
    <source>
        <dbReference type="SAM" id="MobiDB-lite"/>
    </source>
</evidence>